<organism evidence="1 2">
    <name type="scientific">Neolecta irregularis (strain DAH-3)</name>
    <dbReference type="NCBI Taxonomy" id="1198029"/>
    <lineage>
        <taxon>Eukaryota</taxon>
        <taxon>Fungi</taxon>
        <taxon>Dikarya</taxon>
        <taxon>Ascomycota</taxon>
        <taxon>Taphrinomycotina</taxon>
        <taxon>Neolectales</taxon>
        <taxon>Neolectaceae</taxon>
        <taxon>Neolecta</taxon>
    </lineage>
</organism>
<proteinExistence type="predicted"/>
<dbReference type="InterPro" id="IPR001753">
    <property type="entry name" value="Enoyl-CoA_hydra/iso"/>
</dbReference>
<comment type="caution">
    <text evidence="1">The sequence shown here is derived from an EMBL/GenBank/DDBJ whole genome shotgun (WGS) entry which is preliminary data.</text>
</comment>
<dbReference type="GO" id="GO:0006635">
    <property type="term" value="P:fatty acid beta-oxidation"/>
    <property type="evidence" value="ECO:0007669"/>
    <property type="project" value="TreeGrafter"/>
</dbReference>
<accession>A0A1U7LQ64</accession>
<dbReference type="STRING" id="1198029.A0A1U7LQ64"/>
<dbReference type="Proteomes" id="UP000186594">
    <property type="component" value="Unassembled WGS sequence"/>
</dbReference>
<reference evidence="1 2" key="1">
    <citation type="submission" date="2016-04" db="EMBL/GenBank/DDBJ databases">
        <title>Evolutionary innovation and constraint leading to complex multicellularity in the Ascomycota.</title>
        <authorList>
            <person name="Cisse O."/>
            <person name="Nguyen A."/>
            <person name="Hewitt D.A."/>
            <person name="Jedd G."/>
            <person name="Stajich J.E."/>
        </authorList>
    </citation>
    <scope>NUCLEOTIDE SEQUENCE [LARGE SCALE GENOMIC DNA]</scope>
    <source>
        <strain evidence="1 2">DAH-3</strain>
    </source>
</reference>
<dbReference type="PANTHER" id="PTHR11941:SF54">
    <property type="entry name" value="ENOYL-COA HYDRATASE, MITOCHONDRIAL"/>
    <property type="match status" value="1"/>
</dbReference>
<dbReference type="PANTHER" id="PTHR11941">
    <property type="entry name" value="ENOYL-COA HYDRATASE-RELATED"/>
    <property type="match status" value="1"/>
</dbReference>
<protein>
    <submittedName>
        <fullName evidence="1">Enoyl-CoA hydratase, mitochondrial</fullName>
    </submittedName>
</protein>
<dbReference type="GO" id="GO:0003824">
    <property type="term" value="F:catalytic activity"/>
    <property type="evidence" value="ECO:0007669"/>
    <property type="project" value="UniProtKB-ARBA"/>
</dbReference>
<evidence type="ECO:0000313" key="1">
    <source>
        <dbReference type="EMBL" id="OLL24661.1"/>
    </source>
</evidence>
<dbReference type="Pfam" id="PF00378">
    <property type="entry name" value="ECH_1"/>
    <property type="match status" value="1"/>
</dbReference>
<dbReference type="GO" id="GO:0005739">
    <property type="term" value="C:mitochondrion"/>
    <property type="evidence" value="ECO:0007669"/>
    <property type="project" value="TreeGrafter"/>
</dbReference>
<dbReference type="CDD" id="cd06558">
    <property type="entry name" value="crotonase-like"/>
    <property type="match status" value="1"/>
</dbReference>
<dbReference type="AlphaFoldDB" id="A0A1U7LQ64"/>
<keyword evidence="2" id="KW-1185">Reference proteome</keyword>
<dbReference type="OrthoDB" id="2018133at2759"/>
<sequence length="129" mass="13885">MFTTTRASISRLSKRMFSAIQTSLPSKAVARITLSRPPVNALNSALFTELNAALREYAADPSIKVVLLTGSKKAFAAGADIKEMSNLSFADAYGKEFISHWSEMMNFSKPVVAAVRGFTLGGGCELAMM</sequence>
<evidence type="ECO:0000313" key="2">
    <source>
        <dbReference type="Proteomes" id="UP000186594"/>
    </source>
</evidence>
<dbReference type="InterPro" id="IPR029045">
    <property type="entry name" value="ClpP/crotonase-like_dom_sf"/>
</dbReference>
<dbReference type="OMA" id="AWIDTHA"/>
<name>A0A1U7LQ64_NEOID</name>
<dbReference type="Gene3D" id="3.90.226.10">
    <property type="entry name" value="2-enoyl-CoA Hydratase, Chain A, domain 1"/>
    <property type="match status" value="1"/>
</dbReference>
<gene>
    <name evidence="1" type="ORF">NEOLI_001325</name>
</gene>
<dbReference type="SUPFAM" id="SSF52096">
    <property type="entry name" value="ClpP/crotonase"/>
    <property type="match status" value="1"/>
</dbReference>
<dbReference type="EMBL" id="LXFE01000695">
    <property type="protein sequence ID" value="OLL24661.1"/>
    <property type="molecule type" value="Genomic_DNA"/>
</dbReference>